<organism evidence="2 3">
    <name type="scientific">Ophiocordyceps sinensis</name>
    <dbReference type="NCBI Taxonomy" id="72228"/>
    <lineage>
        <taxon>Eukaryota</taxon>
        <taxon>Fungi</taxon>
        <taxon>Dikarya</taxon>
        <taxon>Ascomycota</taxon>
        <taxon>Pezizomycotina</taxon>
        <taxon>Sordariomycetes</taxon>
        <taxon>Hypocreomycetidae</taxon>
        <taxon>Hypocreales</taxon>
        <taxon>Ophiocordycipitaceae</taxon>
        <taxon>Ophiocordyceps</taxon>
    </lineage>
</organism>
<evidence type="ECO:0000313" key="2">
    <source>
        <dbReference type="EMBL" id="KAF4508871.1"/>
    </source>
</evidence>
<evidence type="ECO:0000313" key="3">
    <source>
        <dbReference type="Proteomes" id="UP000557566"/>
    </source>
</evidence>
<reference evidence="2 3" key="1">
    <citation type="journal article" date="2020" name="Genome Biol. Evol.">
        <title>A new high-quality draft genome assembly of the Chinese cordyceps Ophiocordyceps sinensis.</title>
        <authorList>
            <person name="Shu R."/>
            <person name="Zhang J."/>
            <person name="Meng Q."/>
            <person name="Zhang H."/>
            <person name="Zhou G."/>
            <person name="Li M."/>
            <person name="Wu P."/>
            <person name="Zhao Y."/>
            <person name="Chen C."/>
            <person name="Qin Q."/>
        </authorList>
    </citation>
    <scope>NUCLEOTIDE SEQUENCE [LARGE SCALE GENOMIC DNA]</scope>
    <source>
        <strain evidence="2 3">IOZ07</strain>
    </source>
</reference>
<feature type="region of interest" description="Disordered" evidence="1">
    <location>
        <begin position="1"/>
        <end position="55"/>
    </location>
</feature>
<dbReference type="OrthoDB" id="37659at2759"/>
<gene>
    <name evidence="2" type="ORF">G6O67_005200</name>
</gene>
<dbReference type="EMBL" id="JAAVMX010000005">
    <property type="protein sequence ID" value="KAF4508871.1"/>
    <property type="molecule type" value="Genomic_DNA"/>
</dbReference>
<feature type="compositionally biased region" description="Low complexity" evidence="1">
    <location>
        <begin position="40"/>
        <end position="55"/>
    </location>
</feature>
<accession>A0A8H4PR15</accession>
<protein>
    <submittedName>
        <fullName evidence="2">Uncharacterized protein</fullName>
    </submittedName>
</protein>
<dbReference type="AlphaFoldDB" id="A0A8H4PR15"/>
<dbReference type="Proteomes" id="UP000557566">
    <property type="component" value="Unassembled WGS sequence"/>
</dbReference>
<name>A0A8H4PR15_9HYPO</name>
<comment type="caution">
    <text evidence="2">The sequence shown here is derived from an EMBL/GenBank/DDBJ whole genome shotgun (WGS) entry which is preliminary data.</text>
</comment>
<keyword evidence="3" id="KW-1185">Reference proteome</keyword>
<evidence type="ECO:0000256" key="1">
    <source>
        <dbReference type="SAM" id="MobiDB-lite"/>
    </source>
</evidence>
<proteinExistence type="predicted"/>
<sequence>MAKDNKSHQNAPQQGSILAGKAGQAAAEAGPSSPDPADPAPAYEEVAPTTAAAAAAEVPTLSDPFNFPSNAELPAYEPRAGSSSLADADRIMAVPQSTPDPAAPFVPAYPVALLGYGVTQDSWRSFLVTMSGFLTATVSDRAISHAGEVAQQLSEGPKAFGKGVVSHARSVGKGIADQARRGNFIGAAFGLIEGAVSIPVATAVGAAGTALQLPGSALGALSTRPQTPLERASAYAAVANKEWLNARRLQARLMDSAALARSLGLSVHTLLGLAHQAKTGSAAGQLQALQALISSLQVEEAATLTLAAGSLWMVLVPTSPRDKATVY</sequence>
<feature type="compositionally biased region" description="Low complexity" evidence="1">
    <location>
        <begin position="19"/>
        <end position="32"/>
    </location>
</feature>